<name>A0A409WNF4_9AGAR</name>
<feature type="region of interest" description="Disordered" evidence="1">
    <location>
        <begin position="20"/>
        <end position="72"/>
    </location>
</feature>
<accession>A0A409WNF4</accession>
<dbReference type="InParanoid" id="A0A409WNF4"/>
<comment type="caution">
    <text evidence="2">The sequence shown here is derived from an EMBL/GenBank/DDBJ whole genome shotgun (WGS) entry which is preliminary data.</text>
</comment>
<dbReference type="AlphaFoldDB" id="A0A409WNF4"/>
<organism evidence="2 3">
    <name type="scientific">Panaeolus cyanescens</name>
    <dbReference type="NCBI Taxonomy" id="181874"/>
    <lineage>
        <taxon>Eukaryota</taxon>
        <taxon>Fungi</taxon>
        <taxon>Dikarya</taxon>
        <taxon>Basidiomycota</taxon>
        <taxon>Agaricomycotina</taxon>
        <taxon>Agaricomycetes</taxon>
        <taxon>Agaricomycetidae</taxon>
        <taxon>Agaricales</taxon>
        <taxon>Agaricineae</taxon>
        <taxon>Galeropsidaceae</taxon>
        <taxon>Panaeolus</taxon>
    </lineage>
</organism>
<evidence type="ECO:0000313" key="2">
    <source>
        <dbReference type="EMBL" id="PPQ80033.1"/>
    </source>
</evidence>
<dbReference type="Proteomes" id="UP000284842">
    <property type="component" value="Unassembled WGS sequence"/>
</dbReference>
<feature type="compositionally biased region" description="Polar residues" evidence="1">
    <location>
        <begin position="39"/>
        <end position="65"/>
    </location>
</feature>
<protein>
    <submittedName>
        <fullName evidence="2">Uncharacterized protein</fullName>
    </submittedName>
</protein>
<gene>
    <name evidence="2" type="ORF">CVT24_006523</name>
</gene>
<reference evidence="2 3" key="1">
    <citation type="journal article" date="2018" name="Evol. Lett.">
        <title>Horizontal gene cluster transfer increased hallucinogenic mushroom diversity.</title>
        <authorList>
            <person name="Reynolds H.T."/>
            <person name="Vijayakumar V."/>
            <person name="Gluck-Thaler E."/>
            <person name="Korotkin H.B."/>
            <person name="Matheny P.B."/>
            <person name="Slot J.C."/>
        </authorList>
    </citation>
    <scope>NUCLEOTIDE SEQUENCE [LARGE SCALE GENOMIC DNA]</scope>
    <source>
        <strain evidence="2 3">2629</strain>
    </source>
</reference>
<keyword evidence="3" id="KW-1185">Reference proteome</keyword>
<evidence type="ECO:0000313" key="3">
    <source>
        <dbReference type="Proteomes" id="UP000284842"/>
    </source>
</evidence>
<dbReference type="EMBL" id="NHTK01005386">
    <property type="protein sequence ID" value="PPQ80033.1"/>
    <property type="molecule type" value="Genomic_DNA"/>
</dbReference>
<sequence>MLRVMPYMRVADMCDSEEELLGKSNKKHQKRYNSEETDSYTNGTGAQSNNNEASGDGTTSAISENTDGDFVPTPEWQAIIARQGGRGRKEAQKGFKDQGVINTILSEEVGVQRTIAPIGIKTERAIEGGSATSILVLTDIGLNNTTKVTSKTVKTRGWQSWGVGSGAACGATQQGWSGLPG</sequence>
<evidence type="ECO:0000256" key="1">
    <source>
        <dbReference type="SAM" id="MobiDB-lite"/>
    </source>
</evidence>
<proteinExistence type="predicted"/>